<dbReference type="AlphaFoldDB" id="A0A3S4R1R6"/>
<protein>
    <submittedName>
        <fullName evidence="1">Flp pilus assembly protein, ATPase CpaE</fullName>
    </submittedName>
</protein>
<gene>
    <name evidence="1" type="ORF">NCTC11636_01910</name>
</gene>
<dbReference type="RefSeq" id="WP_126382908.1">
    <property type="nucleotide sequence ID" value="NZ_LR134350.1"/>
</dbReference>
<sequence>MDDHPPDSPLALAPGVRVLVPSARPGTEGTSLAPGAGSGLDPNTDRLVRACTSHAPLSCPLDADPLLEARRVLKEGRAEAVVVLLPGEAVDAAPTGERVVVGSLEECAGADGSDALVALLLAAQDPPRARVLALTGARGGLGTSTFLLHVARSCSARGQRVALLDADPAGGLGLLIGADLLPGLYWADLPDGEAAFRPERLVSALPTWLGMPVLTGDGRGGPASPEALVPALEALRARHDLVVVDLPRGAPAPPGSTVLLVSALDLRSAVAAEALSRRLRQAGGHDDLHLLVRLDGEDVSAEELSVMVGAPVLATIVRERAVAQRIAHGDDPTRGRGRLRTQSRRVAARLLGAGQAGPGRDEGASCRSVS</sequence>
<evidence type="ECO:0000313" key="1">
    <source>
        <dbReference type="EMBL" id="VEG29164.1"/>
    </source>
</evidence>
<organism evidence="1 2">
    <name type="scientific">Actinomyces howellii</name>
    <dbReference type="NCBI Taxonomy" id="52771"/>
    <lineage>
        <taxon>Bacteria</taxon>
        <taxon>Bacillati</taxon>
        <taxon>Actinomycetota</taxon>
        <taxon>Actinomycetes</taxon>
        <taxon>Actinomycetales</taxon>
        <taxon>Actinomycetaceae</taxon>
        <taxon>Actinomyces</taxon>
    </lineage>
</organism>
<dbReference type="GO" id="GO:0005524">
    <property type="term" value="F:ATP binding"/>
    <property type="evidence" value="ECO:0007669"/>
    <property type="project" value="TreeGrafter"/>
</dbReference>
<dbReference type="SUPFAM" id="SSF52540">
    <property type="entry name" value="P-loop containing nucleoside triphosphate hydrolases"/>
    <property type="match status" value="1"/>
</dbReference>
<dbReference type="GO" id="GO:0009898">
    <property type="term" value="C:cytoplasmic side of plasma membrane"/>
    <property type="evidence" value="ECO:0007669"/>
    <property type="project" value="TreeGrafter"/>
</dbReference>
<dbReference type="Pfam" id="PF06564">
    <property type="entry name" value="CBP_BcsQ"/>
    <property type="match status" value="1"/>
</dbReference>
<dbReference type="KEGG" id="ahw:NCTC11636_01910"/>
<name>A0A3S4R1R6_9ACTO</name>
<keyword evidence="2" id="KW-1185">Reference proteome</keyword>
<dbReference type="InterPro" id="IPR050625">
    <property type="entry name" value="ParA/MinD_ATPase"/>
</dbReference>
<accession>A0A3S4R1R6</accession>
<dbReference type="GO" id="GO:0005829">
    <property type="term" value="C:cytosol"/>
    <property type="evidence" value="ECO:0007669"/>
    <property type="project" value="TreeGrafter"/>
</dbReference>
<dbReference type="GO" id="GO:0016887">
    <property type="term" value="F:ATP hydrolysis activity"/>
    <property type="evidence" value="ECO:0007669"/>
    <property type="project" value="TreeGrafter"/>
</dbReference>
<dbReference type="Proteomes" id="UP000266895">
    <property type="component" value="Chromosome"/>
</dbReference>
<dbReference type="PANTHER" id="PTHR43384">
    <property type="entry name" value="SEPTUM SITE-DETERMINING PROTEIN MIND HOMOLOG, CHLOROPLASTIC-RELATED"/>
    <property type="match status" value="1"/>
</dbReference>
<dbReference type="GO" id="GO:0051782">
    <property type="term" value="P:negative regulation of cell division"/>
    <property type="evidence" value="ECO:0007669"/>
    <property type="project" value="TreeGrafter"/>
</dbReference>
<proteinExistence type="predicted"/>
<dbReference type="InterPro" id="IPR027417">
    <property type="entry name" value="P-loop_NTPase"/>
</dbReference>
<reference evidence="1 2" key="1">
    <citation type="submission" date="2018-12" db="EMBL/GenBank/DDBJ databases">
        <authorList>
            <consortium name="Pathogen Informatics"/>
        </authorList>
    </citation>
    <scope>NUCLEOTIDE SEQUENCE [LARGE SCALE GENOMIC DNA]</scope>
    <source>
        <strain evidence="1 2">NCTC11636</strain>
    </source>
</reference>
<dbReference type="EMBL" id="LR134350">
    <property type="protein sequence ID" value="VEG29164.1"/>
    <property type="molecule type" value="Genomic_DNA"/>
</dbReference>
<evidence type="ECO:0000313" key="2">
    <source>
        <dbReference type="Proteomes" id="UP000266895"/>
    </source>
</evidence>
<dbReference type="InterPro" id="IPR017746">
    <property type="entry name" value="Cellulose_synthase_operon_BcsQ"/>
</dbReference>
<dbReference type="OrthoDB" id="3252838at2"/>
<dbReference type="PANTHER" id="PTHR43384:SF11">
    <property type="entry name" value="SEPTUM SITE DETERMINING PROTEIN"/>
    <property type="match status" value="1"/>
</dbReference>
<dbReference type="Gene3D" id="3.40.50.300">
    <property type="entry name" value="P-loop containing nucleotide triphosphate hydrolases"/>
    <property type="match status" value="1"/>
</dbReference>